<sequence>MTEKQRERKRKGTDADIETQLLEANKKRLLKQQDWIGVAPSRPVDLQFLSIKEKSRIGKRRKSDGKSKAVTRRRSPTTFPRRAGQGELERRGDTFMRALPVVTAAANIRVRIGSDDLTTAASTQPKNYARSQTNSDSMLFDEEGVDAARQMESEAPQSVTPSGHALAANPRSNVNQPAKSDSDFSLQHGQSAHRGLTEGPDVHANERIRYVAAEANTLDQSVQQSEATDPSYRLTHHVGGIERPLKLVFDRRSPSRVGHTASPTGQIGKAQRVHATFNAKETETGHASRNVGEAHQSVIRRPPNAPAIVDDEPWRTYLDIGTSSSGQVRVNDETGTSVPQPHVSARNTRADRTSCPQHTAQGNLTHVNLSTVSASLLAPKRRSDRLPDARPLLRTAAIKEVDDNEQVWRCFVGLGSDPQSAIDTIHTHNETSEDSMSRATKGYASTRPPLSNAVSLTPFPSTPFRSLSGQASRISDDMQYAPHSGSRSITSAAPSYAAWGRIGSPNEDVQNEGQGEETPARSHFGEQSTHASSQNHASHASEMFSDTRTSRGDLDRRGRVWDDVSRRAQASGSVVLQRGRGSSIWDIPDSDEAGIDLVNPDRLT</sequence>
<accession>A0ACB6S5L3</accession>
<protein>
    <submittedName>
        <fullName evidence="1">Uncharacterized protein</fullName>
    </submittedName>
</protein>
<evidence type="ECO:0000313" key="2">
    <source>
        <dbReference type="Proteomes" id="UP000799754"/>
    </source>
</evidence>
<comment type="caution">
    <text evidence="1">The sequence shown here is derived from an EMBL/GenBank/DDBJ whole genome shotgun (WGS) entry which is preliminary data.</text>
</comment>
<keyword evidence="2" id="KW-1185">Reference proteome</keyword>
<organism evidence="1 2">
    <name type="scientific">Macroventuria anomochaeta</name>
    <dbReference type="NCBI Taxonomy" id="301207"/>
    <lineage>
        <taxon>Eukaryota</taxon>
        <taxon>Fungi</taxon>
        <taxon>Dikarya</taxon>
        <taxon>Ascomycota</taxon>
        <taxon>Pezizomycotina</taxon>
        <taxon>Dothideomycetes</taxon>
        <taxon>Pleosporomycetidae</taxon>
        <taxon>Pleosporales</taxon>
        <taxon>Pleosporineae</taxon>
        <taxon>Didymellaceae</taxon>
        <taxon>Macroventuria</taxon>
    </lineage>
</organism>
<gene>
    <name evidence="1" type="ORF">BU25DRAFT_37002</name>
</gene>
<proteinExistence type="predicted"/>
<dbReference type="EMBL" id="MU006713">
    <property type="protein sequence ID" value="KAF2628494.1"/>
    <property type="molecule type" value="Genomic_DNA"/>
</dbReference>
<dbReference type="Proteomes" id="UP000799754">
    <property type="component" value="Unassembled WGS sequence"/>
</dbReference>
<name>A0ACB6S5L3_9PLEO</name>
<evidence type="ECO:0000313" key="1">
    <source>
        <dbReference type="EMBL" id="KAF2628494.1"/>
    </source>
</evidence>
<reference evidence="1" key="1">
    <citation type="journal article" date="2020" name="Stud. Mycol.">
        <title>101 Dothideomycetes genomes: a test case for predicting lifestyles and emergence of pathogens.</title>
        <authorList>
            <person name="Haridas S."/>
            <person name="Albert R."/>
            <person name="Binder M."/>
            <person name="Bloem J."/>
            <person name="Labutti K."/>
            <person name="Salamov A."/>
            <person name="Andreopoulos B."/>
            <person name="Baker S."/>
            <person name="Barry K."/>
            <person name="Bills G."/>
            <person name="Bluhm B."/>
            <person name="Cannon C."/>
            <person name="Castanera R."/>
            <person name="Culley D."/>
            <person name="Daum C."/>
            <person name="Ezra D."/>
            <person name="Gonzalez J."/>
            <person name="Henrissat B."/>
            <person name="Kuo A."/>
            <person name="Liang C."/>
            <person name="Lipzen A."/>
            <person name="Lutzoni F."/>
            <person name="Magnuson J."/>
            <person name="Mondo S."/>
            <person name="Nolan M."/>
            <person name="Ohm R."/>
            <person name="Pangilinan J."/>
            <person name="Park H.-J."/>
            <person name="Ramirez L."/>
            <person name="Alfaro M."/>
            <person name="Sun H."/>
            <person name="Tritt A."/>
            <person name="Yoshinaga Y."/>
            <person name="Zwiers L.-H."/>
            <person name="Turgeon B."/>
            <person name="Goodwin S."/>
            <person name="Spatafora J."/>
            <person name="Crous P."/>
            <person name="Grigoriev I."/>
        </authorList>
    </citation>
    <scope>NUCLEOTIDE SEQUENCE</scope>
    <source>
        <strain evidence="1">CBS 525.71</strain>
    </source>
</reference>